<keyword evidence="3" id="KW-0238">DNA-binding</keyword>
<dbReference type="PANTHER" id="PTHR30385:SF7">
    <property type="entry name" value="RNA POLYMERASE SIGMA FACTOR FLIA"/>
    <property type="match status" value="1"/>
</dbReference>
<sequence length="416" mass="47011">MAFHPRQDLIEIFSTFLRFEDDRAVGWLSDRRLQRQIAQAMQAADAPTAETFWVNHWQAVWREHAVSADAADVGQGDDASVPAQQRLALGHLSAYVQETCFWSVRRVITKIDSVQVQIADGFQVAIAQLPKLLNSFDSNLPGSFKAYANTAFANLVRSHLRRRREIDLCSEWGLLLKLSRKQVRESLAHAGFTGDEATAYQLLWQAMLEHYRPAQLKSQRQSAAPTDEMLTLIDQAFQQACSNQAITPEALDSKQITQRLQALAKHARGYLYPGTKSLNVTYGDSESELISNLPDLAADAPITNLIVQEDQQSRQTQQTQLSQVIMAGIMALEASSQELLRLYYQENATQQAMAQQLQTKQYTISRKLTRIRQQLLLVVTQWSQTELHISLNSDVIESISNALEDWLQNHYDQPTG</sequence>
<dbReference type="InterPro" id="IPR014284">
    <property type="entry name" value="RNA_pol_sigma-70_dom"/>
</dbReference>
<keyword evidence="2" id="KW-0731">Sigma factor</keyword>
<dbReference type="RefSeq" id="WP_264324406.1">
    <property type="nucleotide sequence ID" value="NZ_JADEXQ010000018.1"/>
</dbReference>
<evidence type="ECO:0000256" key="3">
    <source>
        <dbReference type="ARBA" id="ARBA00023125"/>
    </source>
</evidence>
<name>A0A928VN72_9CYAN</name>
<organism evidence="5 6">
    <name type="scientific">Romeriopsis navalis LEGE 11480</name>
    <dbReference type="NCBI Taxonomy" id="2777977"/>
    <lineage>
        <taxon>Bacteria</taxon>
        <taxon>Bacillati</taxon>
        <taxon>Cyanobacteriota</taxon>
        <taxon>Cyanophyceae</taxon>
        <taxon>Leptolyngbyales</taxon>
        <taxon>Leptolyngbyaceae</taxon>
        <taxon>Romeriopsis</taxon>
        <taxon>Romeriopsis navalis</taxon>
    </lineage>
</organism>
<evidence type="ECO:0000256" key="2">
    <source>
        <dbReference type="ARBA" id="ARBA00023082"/>
    </source>
</evidence>
<keyword evidence="4" id="KW-0804">Transcription</keyword>
<dbReference type="NCBIfam" id="TIGR02937">
    <property type="entry name" value="sigma70-ECF"/>
    <property type="match status" value="1"/>
</dbReference>
<evidence type="ECO:0000256" key="4">
    <source>
        <dbReference type="ARBA" id="ARBA00023163"/>
    </source>
</evidence>
<dbReference type="InterPro" id="IPR013324">
    <property type="entry name" value="RNA_pol_sigma_r3/r4-like"/>
</dbReference>
<accession>A0A928VN72</accession>
<comment type="caution">
    <text evidence="5">The sequence shown here is derived from an EMBL/GenBank/DDBJ whole genome shotgun (WGS) entry which is preliminary data.</text>
</comment>
<dbReference type="GO" id="GO:0006352">
    <property type="term" value="P:DNA-templated transcription initiation"/>
    <property type="evidence" value="ECO:0007669"/>
    <property type="project" value="InterPro"/>
</dbReference>
<evidence type="ECO:0000256" key="1">
    <source>
        <dbReference type="ARBA" id="ARBA00023015"/>
    </source>
</evidence>
<evidence type="ECO:0000313" key="6">
    <source>
        <dbReference type="Proteomes" id="UP000625316"/>
    </source>
</evidence>
<dbReference type="GO" id="GO:0003677">
    <property type="term" value="F:DNA binding"/>
    <property type="evidence" value="ECO:0007669"/>
    <property type="project" value="UniProtKB-KW"/>
</dbReference>
<gene>
    <name evidence="5" type="ORF">IQ266_07590</name>
</gene>
<dbReference type="PANTHER" id="PTHR30385">
    <property type="entry name" value="SIGMA FACTOR F FLAGELLAR"/>
    <property type="match status" value="1"/>
</dbReference>
<evidence type="ECO:0000313" key="5">
    <source>
        <dbReference type="EMBL" id="MBE9029590.1"/>
    </source>
</evidence>
<dbReference type="AlphaFoldDB" id="A0A928VN72"/>
<dbReference type="EMBL" id="JADEXQ010000018">
    <property type="protein sequence ID" value="MBE9029590.1"/>
    <property type="molecule type" value="Genomic_DNA"/>
</dbReference>
<dbReference type="GO" id="GO:0016987">
    <property type="term" value="F:sigma factor activity"/>
    <property type="evidence" value="ECO:0007669"/>
    <property type="project" value="UniProtKB-KW"/>
</dbReference>
<reference evidence="5" key="1">
    <citation type="submission" date="2020-10" db="EMBL/GenBank/DDBJ databases">
        <authorList>
            <person name="Castelo-Branco R."/>
            <person name="Eusebio N."/>
            <person name="Adriana R."/>
            <person name="Vieira A."/>
            <person name="Brugerolle De Fraissinette N."/>
            <person name="Rezende De Castro R."/>
            <person name="Schneider M.P."/>
            <person name="Vasconcelos V."/>
            <person name="Leao P.N."/>
        </authorList>
    </citation>
    <scope>NUCLEOTIDE SEQUENCE</scope>
    <source>
        <strain evidence="5">LEGE 11480</strain>
    </source>
</reference>
<protein>
    <submittedName>
        <fullName evidence="5">Sigma-70 family RNA polymerase sigma factor</fullName>
    </submittedName>
</protein>
<dbReference type="Proteomes" id="UP000625316">
    <property type="component" value="Unassembled WGS sequence"/>
</dbReference>
<proteinExistence type="predicted"/>
<dbReference type="SUPFAM" id="SSF88659">
    <property type="entry name" value="Sigma3 and sigma4 domains of RNA polymerase sigma factors"/>
    <property type="match status" value="1"/>
</dbReference>
<keyword evidence="1" id="KW-0805">Transcription regulation</keyword>
<dbReference type="Gene3D" id="1.10.10.60">
    <property type="entry name" value="Homeodomain-like"/>
    <property type="match status" value="1"/>
</dbReference>
<keyword evidence="6" id="KW-1185">Reference proteome</keyword>